<evidence type="ECO:0000256" key="7">
    <source>
        <dbReference type="ARBA" id="ARBA00022737"/>
    </source>
</evidence>
<proteinExistence type="predicted"/>
<keyword evidence="3" id="KW-0597">Phosphoprotein</keyword>
<dbReference type="Pfam" id="PF07536">
    <property type="entry name" value="HWE_HK"/>
    <property type="match status" value="1"/>
</dbReference>
<dbReference type="AlphaFoldDB" id="A0A1I5Q2C3"/>
<dbReference type="Pfam" id="PF08448">
    <property type="entry name" value="PAS_4"/>
    <property type="match status" value="2"/>
</dbReference>
<dbReference type="Gene3D" id="3.30.450.20">
    <property type="entry name" value="PAS domain"/>
    <property type="match status" value="2"/>
</dbReference>
<accession>A0A1I5Q2C3</accession>
<keyword evidence="10" id="KW-0067">ATP-binding</keyword>
<dbReference type="InterPro" id="IPR011102">
    <property type="entry name" value="Sig_transdc_His_kinase_HWE"/>
</dbReference>
<evidence type="ECO:0000256" key="8">
    <source>
        <dbReference type="ARBA" id="ARBA00022741"/>
    </source>
</evidence>
<dbReference type="CDD" id="cd00130">
    <property type="entry name" value="PAS"/>
    <property type="match status" value="1"/>
</dbReference>
<protein>
    <recommendedName>
        <fullName evidence="2">histidine kinase</fullName>
        <ecNumber evidence="2">2.7.13.3</ecNumber>
    </recommendedName>
</protein>
<evidence type="ECO:0000256" key="9">
    <source>
        <dbReference type="ARBA" id="ARBA00022777"/>
    </source>
</evidence>
<gene>
    <name evidence="13" type="ORF">SAMN04488060_2712</name>
</gene>
<dbReference type="PROSITE" id="PS50113">
    <property type="entry name" value="PAC"/>
    <property type="match status" value="1"/>
</dbReference>
<dbReference type="EMBL" id="FOWZ01000005">
    <property type="protein sequence ID" value="SFP40375.1"/>
    <property type="molecule type" value="Genomic_DNA"/>
</dbReference>
<evidence type="ECO:0000256" key="4">
    <source>
        <dbReference type="ARBA" id="ARBA00022630"/>
    </source>
</evidence>
<dbReference type="SUPFAM" id="SSF55785">
    <property type="entry name" value="PYP-like sensor domain (PAS domain)"/>
    <property type="match status" value="2"/>
</dbReference>
<evidence type="ECO:0000259" key="12">
    <source>
        <dbReference type="PROSITE" id="PS50113"/>
    </source>
</evidence>
<evidence type="ECO:0000313" key="13">
    <source>
        <dbReference type="EMBL" id="SFP40375.1"/>
    </source>
</evidence>
<evidence type="ECO:0000313" key="14">
    <source>
        <dbReference type="Proteomes" id="UP000199331"/>
    </source>
</evidence>
<dbReference type="GO" id="GO:0005524">
    <property type="term" value="F:ATP binding"/>
    <property type="evidence" value="ECO:0007669"/>
    <property type="project" value="UniProtKB-KW"/>
</dbReference>
<dbReference type="InterPro" id="IPR036890">
    <property type="entry name" value="HATPase_C_sf"/>
</dbReference>
<comment type="catalytic activity">
    <reaction evidence="1">
        <text>ATP + protein L-histidine = ADP + protein N-phospho-L-histidine.</text>
        <dbReference type="EC" id="2.7.13.3"/>
    </reaction>
</comment>
<dbReference type="PANTHER" id="PTHR41523:SF7">
    <property type="entry name" value="HISTIDINE KINASE"/>
    <property type="match status" value="1"/>
</dbReference>
<dbReference type="Proteomes" id="UP000199331">
    <property type="component" value="Unassembled WGS sequence"/>
</dbReference>
<dbReference type="GO" id="GO:0004673">
    <property type="term" value="F:protein histidine kinase activity"/>
    <property type="evidence" value="ECO:0007669"/>
    <property type="project" value="UniProtKB-EC"/>
</dbReference>
<organism evidence="13 14">
    <name type="scientific">Qipengyuania nanhaisediminis</name>
    <dbReference type="NCBI Taxonomy" id="604088"/>
    <lineage>
        <taxon>Bacteria</taxon>
        <taxon>Pseudomonadati</taxon>
        <taxon>Pseudomonadota</taxon>
        <taxon>Alphaproteobacteria</taxon>
        <taxon>Sphingomonadales</taxon>
        <taxon>Erythrobacteraceae</taxon>
        <taxon>Qipengyuania</taxon>
    </lineage>
</organism>
<name>A0A1I5Q2C3_9SPHN</name>
<feature type="domain" description="PAC" evidence="12">
    <location>
        <begin position="221"/>
        <end position="276"/>
    </location>
</feature>
<keyword evidence="11" id="KW-0843">Virulence</keyword>
<keyword evidence="8" id="KW-0547">Nucleotide-binding</keyword>
<dbReference type="InterPro" id="IPR000014">
    <property type="entry name" value="PAS"/>
</dbReference>
<evidence type="ECO:0000256" key="10">
    <source>
        <dbReference type="ARBA" id="ARBA00022840"/>
    </source>
</evidence>
<evidence type="ECO:0000256" key="11">
    <source>
        <dbReference type="ARBA" id="ARBA00023026"/>
    </source>
</evidence>
<dbReference type="RefSeq" id="WP_245755903.1">
    <property type="nucleotide sequence ID" value="NZ_FOWZ01000005.1"/>
</dbReference>
<dbReference type="EC" id="2.7.13.3" evidence="2"/>
<dbReference type="InterPro" id="IPR035965">
    <property type="entry name" value="PAS-like_dom_sf"/>
</dbReference>
<reference evidence="14" key="1">
    <citation type="submission" date="2016-10" db="EMBL/GenBank/DDBJ databases">
        <authorList>
            <person name="Varghese N."/>
            <person name="Submissions S."/>
        </authorList>
    </citation>
    <scope>NUCLEOTIDE SEQUENCE [LARGE SCALE GENOMIC DNA]</scope>
    <source>
        <strain evidence="14">CGMCC 1.7715</strain>
    </source>
</reference>
<evidence type="ECO:0000256" key="6">
    <source>
        <dbReference type="ARBA" id="ARBA00022679"/>
    </source>
</evidence>
<keyword evidence="4" id="KW-0285">Flavoprotein</keyword>
<dbReference type="InterPro" id="IPR013656">
    <property type="entry name" value="PAS_4"/>
</dbReference>
<evidence type="ECO:0000256" key="3">
    <source>
        <dbReference type="ARBA" id="ARBA00022553"/>
    </source>
</evidence>
<evidence type="ECO:0000256" key="2">
    <source>
        <dbReference type="ARBA" id="ARBA00012438"/>
    </source>
</evidence>
<sequence>MLANSPNPYVLLNRNLELAWMNDAYLRVTMREREDILGRPMFEAFPSEGESYRQLKESFDRVLRTGETDEIAHIRYDISNPDGSFDTHYWSATHTPLKGDDGEVRYILQHTVNITELENLRRAIDEASVVERAKKVEERYRLASAELDRIRMLLEQAPGFVAVISGPEHTFVLANAAYRRLLGGRKLIGLTVAEALPEVVEQGFGKILDEVRASAEPYFGNRERVALIDPETGATTESHLEFIFQPITEDTGEVSGILIQGYDVSEEVEAEERQQLLINELNHRVKNTLAIVQGLAQQSFKSDTGHVGLEVFFARIAALASAHDLLTENTWKKADVEKIIRASLEATAGLQSGRYSLDGPKVTLDPQSAVALAMVVHELATNALKYGALSADEGRLGISWAREPREDGAHLIFDWQETGGPKISEPTRRGFGSRLISRAFGNRGDSCDMNYDTDGLHCRLETRL</sequence>
<dbReference type="PANTHER" id="PTHR41523">
    <property type="entry name" value="TWO-COMPONENT SYSTEM SENSOR PROTEIN"/>
    <property type="match status" value="1"/>
</dbReference>
<dbReference type="SMART" id="SM00091">
    <property type="entry name" value="PAS"/>
    <property type="match status" value="2"/>
</dbReference>
<evidence type="ECO:0000256" key="5">
    <source>
        <dbReference type="ARBA" id="ARBA00022643"/>
    </source>
</evidence>
<keyword evidence="7" id="KW-0677">Repeat</keyword>
<evidence type="ECO:0000256" key="1">
    <source>
        <dbReference type="ARBA" id="ARBA00000085"/>
    </source>
</evidence>
<keyword evidence="9 13" id="KW-0418">Kinase</keyword>
<dbReference type="InterPro" id="IPR000700">
    <property type="entry name" value="PAS-assoc_C"/>
</dbReference>
<keyword evidence="6" id="KW-0808">Transferase</keyword>
<dbReference type="SMART" id="SM00911">
    <property type="entry name" value="HWE_HK"/>
    <property type="match status" value="1"/>
</dbReference>
<keyword evidence="5" id="KW-0288">FMN</keyword>
<keyword evidence="14" id="KW-1185">Reference proteome</keyword>
<dbReference type="STRING" id="604088.SAMN04488060_2712"/>
<dbReference type="Gene3D" id="3.30.565.10">
    <property type="entry name" value="Histidine kinase-like ATPase, C-terminal domain"/>
    <property type="match status" value="1"/>
</dbReference>